<reference evidence="2 3" key="1">
    <citation type="submission" date="2023-01" db="EMBL/GenBank/DDBJ databases">
        <title>Vibrio sp. KJ40-1 sp.nov, isolated from marine algae.</title>
        <authorList>
            <person name="Butt M."/>
            <person name="Kim J.M.J."/>
            <person name="Jeon C.O.C."/>
        </authorList>
    </citation>
    <scope>NUCLEOTIDE SEQUENCE [LARGE SCALE GENOMIC DNA]</scope>
    <source>
        <strain evidence="2 3">KJ40-1</strain>
    </source>
</reference>
<keyword evidence="1" id="KW-0732">Signal</keyword>
<dbReference type="EMBL" id="JAQLOI010000001">
    <property type="protein sequence ID" value="MDB1123257.1"/>
    <property type="molecule type" value="Genomic_DNA"/>
</dbReference>
<dbReference type="RefSeq" id="WP_272133710.1">
    <property type="nucleotide sequence ID" value="NZ_JAQLOI010000001.1"/>
</dbReference>
<proteinExistence type="predicted"/>
<sequence>MTCFPASKLTLLICLLISLLGCTSLQTQPSTFVEIAPKTTVQLPLPKDLQQIITVNQLITATWNEKNHQLPVVLEVNEHAVKLAGFSSWGTRILSLEYTEDNIETEVLSGLGASLPDPKQVLFYLMITLWPEEVWQVKLADIGWQLTETPSQRTLFDNEGKKVVIIQYTNKDKLSGDIHMQNTISNYQITIQTLSLSNTTK</sequence>
<comment type="caution">
    <text evidence="2">The sequence shown here is derived from an EMBL/GenBank/DDBJ whole genome shotgun (WGS) entry which is preliminary data.</text>
</comment>
<evidence type="ECO:0000256" key="1">
    <source>
        <dbReference type="SAM" id="SignalP"/>
    </source>
</evidence>
<gene>
    <name evidence="2" type="ORF">PGX00_06105</name>
</gene>
<evidence type="ECO:0000313" key="3">
    <source>
        <dbReference type="Proteomes" id="UP001210678"/>
    </source>
</evidence>
<keyword evidence="3" id="KW-1185">Reference proteome</keyword>
<organism evidence="2 3">
    <name type="scientific">Vibrio algarum</name>
    <dbReference type="NCBI Taxonomy" id="3020714"/>
    <lineage>
        <taxon>Bacteria</taxon>
        <taxon>Pseudomonadati</taxon>
        <taxon>Pseudomonadota</taxon>
        <taxon>Gammaproteobacteria</taxon>
        <taxon>Vibrionales</taxon>
        <taxon>Vibrionaceae</taxon>
        <taxon>Vibrio</taxon>
    </lineage>
</organism>
<accession>A0ABT4YPD2</accession>
<dbReference type="Proteomes" id="UP001210678">
    <property type="component" value="Unassembled WGS sequence"/>
</dbReference>
<dbReference type="Pfam" id="PF11659">
    <property type="entry name" value="DUF3261"/>
    <property type="match status" value="1"/>
</dbReference>
<name>A0ABT4YPD2_9VIBR</name>
<protein>
    <submittedName>
        <fullName evidence="2">DUF3261 domain-containing protein</fullName>
    </submittedName>
</protein>
<feature type="chain" id="PRO_5047412359" evidence="1">
    <location>
        <begin position="28"/>
        <end position="201"/>
    </location>
</feature>
<evidence type="ECO:0000313" key="2">
    <source>
        <dbReference type="EMBL" id="MDB1123257.1"/>
    </source>
</evidence>
<dbReference type="InterPro" id="IPR021675">
    <property type="entry name" value="DUF3261"/>
</dbReference>
<feature type="signal peptide" evidence="1">
    <location>
        <begin position="1"/>
        <end position="27"/>
    </location>
</feature>